<dbReference type="InterPro" id="IPR050699">
    <property type="entry name" value="RNA-DNA_Helicase"/>
</dbReference>
<dbReference type="Proteomes" id="UP000711488">
    <property type="component" value="Unassembled WGS sequence"/>
</dbReference>
<reference evidence="8" key="1">
    <citation type="submission" date="2014-08" db="EMBL/GenBank/DDBJ databases">
        <authorList>
            <person name="Murali S."/>
            <person name="Richards S."/>
            <person name="Bandaranaike D."/>
            <person name="Bellair M."/>
            <person name="Blankenburg K."/>
            <person name="Chao H."/>
            <person name="Dinh H."/>
            <person name="Doddapaneni H."/>
            <person name="Dugan-Rocha S."/>
            <person name="Elkadiri S."/>
            <person name="Gnanaolivu R."/>
            <person name="Hughes D."/>
            <person name="Lee S."/>
            <person name="Li M."/>
            <person name="Ming W."/>
            <person name="Munidasa M."/>
            <person name="Muniz J."/>
            <person name="Nguyen L."/>
            <person name="Osuji N."/>
            <person name="Pu L.-L."/>
            <person name="Puazo M."/>
            <person name="Skinner E."/>
            <person name="Qu C."/>
            <person name="Quiroz J."/>
            <person name="Raj R."/>
            <person name="Weissenberger G."/>
            <person name="Xin Y."/>
            <person name="Zou X."/>
            <person name="Han Y."/>
            <person name="Worley K."/>
            <person name="Muzny D."/>
            <person name="Gibbs R."/>
        </authorList>
    </citation>
    <scope>NUCLEOTIDE SEQUENCE</scope>
    <source>
        <strain evidence="8">HAZT.00-mixed</strain>
        <tissue evidence="8">Whole organism</tissue>
    </source>
</reference>
<gene>
    <name evidence="8" type="ORF">HAZT_HAZT010433</name>
</gene>
<evidence type="ECO:0000313" key="8">
    <source>
        <dbReference type="EMBL" id="KAA0197255.1"/>
    </source>
</evidence>
<reference evidence="8" key="2">
    <citation type="journal article" date="2018" name="Environ. Sci. Technol.">
        <title>The Toxicogenome of Hyalella azteca: A Model for Sediment Ecotoxicology and Evolutionary Toxicology.</title>
        <authorList>
            <person name="Poynton H.C."/>
            <person name="Hasenbein S."/>
            <person name="Benoit J.B."/>
            <person name="Sepulveda M.S."/>
            <person name="Poelchau M.F."/>
            <person name="Hughes D.S.T."/>
            <person name="Murali S.C."/>
            <person name="Chen S."/>
            <person name="Glastad K.M."/>
            <person name="Goodisman M.A.D."/>
            <person name="Werren J.H."/>
            <person name="Vineis J.H."/>
            <person name="Bowen J.L."/>
            <person name="Friedrich M."/>
            <person name="Jones J."/>
            <person name="Robertson H.M."/>
            <person name="Feyereisen R."/>
            <person name="Mechler-Hickson A."/>
            <person name="Mathers N."/>
            <person name="Lee C.E."/>
            <person name="Colbourne J.K."/>
            <person name="Biales A."/>
            <person name="Johnston J.S."/>
            <person name="Wellborn G.A."/>
            <person name="Rosendale A.J."/>
            <person name="Cridge A.G."/>
            <person name="Munoz-Torres M.C."/>
            <person name="Bain P.A."/>
            <person name="Manny A.R."/>
            <person name="Major K.M."/>
            <person name="Lambert F.N."/>
            <person name="Vulpe C.D."/>
            <person name="Tuck P."/>
            <person name="Blalock B.J."/>
            <person name="Lin Y.Y."/>
            <person name="Smith M.E."/>
            <person name="Ochoa-Acuna H."/>
            <person name="Chen M.M."/>
            <person name="Childers C.P."/>
            <person name="Qu J."/>
            <person name="Dugan S."/>
            <person name="Lee S.L."/>
            <person name="Chao H."/>
            <person name="Dinh H."/>
            <person name="Han Y."/>
            <person name="Doddapaneni H."/>
            <person name="Worley K.C."/>
            <person name="Muzny D.M."/>
            <person name="Gibbs R.A."/>
            <person name="Richards S."/>
        </authorList>
    </citation>
    <scope>NUCLEOTIDE SEQUENCE</scope>
    <source>
        <strain evidence="8">HAZT.00-mixed</strain>
        <tissue evidence="8">Whole organism</tissue>
    </source>
</reference>
<keyword evidence="2" id="KW-0378">Hydrolase</keyword>
<proteinExistence type="predicted"/>
<comment type="caution">
    <text evidence="8">The sequence shown here is derived from an EMBL/GenBank/DDBJ whole genome shotgun (WGS) entry which is preliminary data.</text>
</comment>
<evidence type="ECO:0000256" key="2">
    <source>
        <dbReference type="ARBA" id="ARBA00022801"/>
    </source>
</evidence>
<evidence type="ECO:0000259" key="6">
    <source>
        <dbReference type="Pfam" id="PF18114"/>
    </source>
</evidence>
<comment type="catalytic activity">
    <reaction evidence="5">
        <text>ATP + H2O = ADP + phosphate + H(+)</text>
        <dbReference type="Rhea" id="RHEA:13065"/>
        <dbReference type="ChEBI" id="CHEBI:15377"/>
        <dbReference type="ChEBI" id="CHEBI:15378"/>
        <dbReference type="ChEBI" id="CHEBI:30616"/>
        <dbReference type="ChEBI" id="CHEBI:43474"/>
        <dbReference type="ChEBI" id="CHEBI:456216"/>
        <dbReference type="EC" id="3.6.4.13"/>
    </reaction>
</comment>
<accession>A0A6A0H2G4</accession>
<dbReference type="InterPro" id="IPR055206">
    <property type="entry name" value="DEXQc_SUV3"/>
</dbReference>
<keyword evidence="1" id="KW-0547">Nucleotide-binding</keyword>
<dbReference type="PANTHER" id="PTHR12131:SF1">
    <property type="entry name" value="ATP-DEPENDENT RNA HELICASE SUPV3L1, MITOCHONDRIAL-RELATED"/>
    <property type="match status" value="1"/>
</dbReference>
<dbReference type="Gene3D" id="1.10.1740.140">
    <property type="match status" value="1"/>
</dbReference>
<keyword evidence="3" id="KW-0347">Helicase</keyword>
<name>A0A6A0H2G4_HYAAZ</name>
<dbReference type="GO" id="GO:0000965">
    <property type="term" value="P:mitochondrial RNA 3'-end processing"/>
    <property type="evidence" value="ECO:0007669"/>
    <property type="project" value="TreeGrafter"/>
</dbReference>
<evidence type="ECO:0000256" key="3">
    <source>
        <dbReference type="ARBA" id="ARBA00022806"/>
    </source>
</evidence>
<feature type="domain" description="ATP-dependent RNA helicase SUV3 DEXQ-box helicase" evidence="7">
    <location>
        <begin position="112"/>
        <end position="168"/>
    </location>
</feature>
<dbReference type="Pfam" id="PF22527">
    <property type="entry name" value="DEXQc_Suv3"/>
    <property type="match status" value="1"/>
</dbReference>
<evidence type="ECO:0000259" key="7">
    <source>
        <dbReference type="Pfam" id="PF22527"/>
    </source>
</evidence>
<keyword evidence="4" id="KW-0067">ATP-binding</keyword>
<feature type="domain" description="Suv3 N-terminal" evidence="6">
    <location>
        <begin position="42"/>
        <end position="97"/>
    </location>
</feature>
<dbReference type="InterPro" id="IPR027417">
    <property type="entry name" value="P-loop_NTPase"/>
</dbReference>
<evidence type="ECO:0000256" key="1">
    <source>
        <dbReference type="ARBA" id="ARBA00022741"/>
    </source>
</evidence>
<sequence>MKLACCLQRALLSATRVPPLPAWHSRASSHSSDGNNKNISHLFMPVNVEVNKEDVNVGEEIAGPLVKAEVLRVLNAFYTDTQMREVALEHGLDGGWFSWWVVLMVGGSHGGWYPEARAMNRKLIFHAGPTNSGKTYHAMEAFLQAESGVYCGPLKLLAAEVFSRSNEKVWFAVGVTRRFGLQLEGLVELEGLV</sequence>
<evidence type="ECO:0000256" key="4">
    <source>
        <dbReference type="ARBA" id="ARBA00022840"/>
    </source>
</evidence>
<dbReference type="InterPro" id="IPR041453">
    <property type="entry name" value="Suv3_N"/>
</dbReference>
<reference evidence="8" key="3">
    <citation type="submission" date="2019-06" db="EMBL/GenBank/DDBJ databases">
        <authorList>
            <person name="Poynton C."/>
            <person name="Hasenbein S."/>
            <person name="Benoit J.B."/>
            <person name="Sepulveda M.S."/>
            <person name="Poelchau M.F."/>
            <person name="Murali S.C."/>
            <person name="Chen S."/>
            <person name="Glastad K.M."/>
            <person name="Werren J.H."/>
            <person name="Vineis J.H."/>
            <person name="Bowen J.L."/>
            <person name="Friedrich M."/>
            <person name="Jones J."/>
            <person name="Robertson H.M."/>
            <person name="Feyereisen R."/>
            <person name="Mechler-Hickson A."/>
            <person name="Mathers N."/>
            <person name="Lee C.E."/>
            <person name="Colbourne J.K."/>
            <person name="Biales A."/>
            <person name="Johnston J.S."/>
            <person name="Wellborn G.A."/>
            <person name="Rosendale A.J."/>
            <person name="Cridge A.G."/>
            <person name="Munoz-Torres M.C."/>
            <person name="Bain P.A."/>
            <person name="Manny A.R."/>
            <person name="Major K.M."/>
            <person name="Lambert F.N."/>
            <person name="Vulpe C.D."/>
            <person name="Tuck P."/>
            <person name="Blalock B.J."/>
            <person name="Lin Y.-Y."/>
            <person name="Smith M.E."/>
            <person name="Ochoa-Acuna H."/>
            <person name="Chen M.-J.M."/>
            <person name="Childers C.P."/>
            <person name="Qu J."/>
            <person name="Dugan S."/>
            <person name="Lee S.L."/>
            <person name="Chao H."/>
            <person name="Dinh H."/>
            <person name="Han Y."/>
            <person name="Doddapaneni H."/>
            <person name="Worley K.C."/>
            <person name="Muzny D.M."/>
            <person name="Gibbs R.A."/>
            <person name="Richards S."/>
        </authorList>
    </citation>
    <scope>NUCLEOTIDE SEQUENCE</scope>
    <source>
        <strain evidence="8">HAZT.00-mixed</strain>
        <tissue evidence="8">Whole organism</tissue>
    </source>
</reference>
<dbReference type="GO" id="GO:0045025">
    <property type="term" value="C:mitochondrial degradosome"/>
    <property type="evidence" value="ECO:0007669"/>
    <property type="project" value="TreeGrafter"/>
</dbReference>
<organism evidence="8">
    <name type="scientific">Hyalella azteca</name>
    <name type="common">Amphipod</name>
    <dbReference type="NCBI Taxonomy" id="294128"/>
    <lineage>
        <taxon>Eukaryota</taxon>
        <taxon>Metazoa</taxon>
        <taxon>Ecdysozoa</taxon>
        <taxon>Arthropoda</taxon>
        <taxon>Crustacea</taxon>
        <taxon>Multicrustacea</taxon>
        <taxon>Malacostraca</taxon>
        <taxon>Eumalacostraca</taxon>
        <taxon>Peracarida</taxon>
        <taxon>Amphipoda</taxon>
        <taxon>Senticaudata</taxon>
        <taxon>Talitrida</taxon>
        <taxon>Talitroidea</taxon>
        <taxon>Hyalellidae</taxon>
        <taxon>Hyalella</taxon>
    </lineage>
</organism>
<dbReference type="PANTHER" id="PTHR12131">
    <property type="entry name" value="ATP-DEPENDENT RNA AND DNA HELICASE"/>
    <property type="match status" value="1"/>
</dbReference>
<dbReference type="AlphaFoldDB" id="A0A6A0H2G4"/>
<dbReference type="GO" id="GO:0005524">
    <property type="term" value="F:ATP binding"/>
    <property type="evidence" value="ECO:0007669"/>
    <property type="project" value="UniProtKB-KW"/>
</dbReference>
<protein>
    <submittedName>
        <fullName evidence="8">Uncharacterized protein</fullName>
    </submittedName>
</protein>
<dbReference type="GO" id="GO:0003724">
    <property type="term" value="F:RNA helicase activity"/>
    <property type="evidence" value="ECO:0007669"/>
    <property type="project" value="UniProtKB-EC"/>
</dbReference>
<dbReference type="EMBL" id="JQDR03008367">
    <property type="protein sequence ID" value="KAA0197255.1"/>
    <property type="molecule type" value="Genomic_DNA"/>
</dbReference>
<dbReference type="GO" id="GO:0016787">
    <property type="term" value="F:hydrolase activity"/>
    <property type="evidence" value="ECO:0007669"/>
    <property type="project" value="UniProtKB-KW"/>
</dbReference>
<evidence type="ECO:0000256" key="5">
    <source>
        <dbReference type="ARBA" id="ARBA00047984"/>
    </source>
</evidence>
<dbReference type="Pfam" id="PF18114">
    <property type="entry name" value="Suv3_N"/>
    <property type="match status" value="1"/>
</dbReference>
<dbReference type="Gene3D" id="3.40.50.300">
    <property type="entry name" value="P-loop containing nucleotide triphosphate hydrolases"/>
    <property type="match status" value="1"/>
</dbReference>